<name>A0ACC3AL59_9EURO</name>
<dbReference type="EMBL" id="JAPDRQ010000002">
    <property type="protein sequence ID" value="KAJ9664566.1"/>
    <property type="molecule type" value="Genomic_DNA"/>
</dbReference>
<gene>
    <name evidence="1" type="ORF">H2198_000217</name>
</gene>
<reference evidence="1" key="1">
    <citation type="submission" date="2022-10" db="EMBL/GenBank/DDBJ databases">
        <title>Culturing micro-colonial fungi from biological soil crusts in the Mojave desert and describing Neophaeococcomyces mojavensis, and introducing the new genera and species Taxawa tesnikishii.</title>
        <authorList>
            <person name="Kurbessoian T."/>
            <person name="Stajich J.E."/>
        </authorList>
    </citation>
    <scope>NUCLEOTIDE SEQUENCE</scope>
    <source>
        <strain evidence="1">JES_112</strain>
    </source>
</reference>
<accession>A0ACC3AL59</accession>
<keyword evidence="2" id="KW-1185">Reference proteome</keyword>
<proteinExistence type="predicted"/>
<evidence type="ECO:0000313" key="2">
    <source>
        <dbReference type="Proteomes" id="UP001172386"/>
    </source>
</evidence>
<organism evidence="1 2">
    <name type="scientific">Neophaeococcomyces mojaviensis</name>
    <dbReference type="NCBI Taxonomy" id="3383035"/>
    <lineage>
        <taxon>Eukaryota</taxon>
        <taxon>Fungi</taxon>
        <taxon>Dikarya</taxon>
        <taxon>Ascomycota</taxon>
        <taxon>Pezizomycotina</taxon>
        <taxon>Eurotiomycetes</taxon>
        <taxon>Chaetothyriomycetidae</taxon>
        <taxon>Chaetothyriales</taxon>
        <taxon>Chaetothyriales incertae sedis</taxon>
        <taxon>Neophaeococcomyces</taxon>
    </lineage>
</organism>
<protein>
    <submittedName>
        <fullName evidence="1">Uncharacterized protein</fullName>
    </submittedName>
</protein>
<comment type="caution">
    <text evidence="1">The sequence shown here is derived from an EMBL/GenBank/DDBJ whole genome shotgun (WGS) entry which is preliminary data.</text>
</comment>
<sequence>MVRVTELLVNSREYEAIQNAINDSITDDPRFPSMSPVQRAKKPPVKENPNLAAFRAATRVYIGTRGGLKVLQTLLAAVTTRQPGAKPRKNLIASPHRFALSISTLLFFHRVLYRLITIIRLQLMHEKVKTIRSRWPRIFDLLTWKLAPAVGASLSGLALGICPNDQLRITIAIYVFVRAAELLFQGAETAGYLKNRPKWMGSWILFALSQGQLFHAFVFDPDCTPESYSSLMIKNTPEYIQKRPEGLSDKVVWPSDRQVVDGIADMARLRWPLYVSPILRPNDVTTLPAGVNPAISSITSRAHPALQSLSCALLHPSETSCFTPVLRQILLSFNSFARGFTLYYSAFSLLRFRDLTKQPIPFLSDLMARIIKVTTVFCLSIAGSWGSICFFNNFLPKSLFPKFRIFLGGAVSGSIAIIDRSATAHENNMYAVRNSLSTLWKVGVKRRWWKSIKGGDVYIFVAALATLNMLYDGMRETEVGRAGTMMAIKLLRGDIEVGLKTKQQDKDT</sequence>
<evidence type="ECO:0000313" key="1">
    <source>
        <dbReference type="EMBL" id="KAJ9664566.1"/>
    </source>
</evidence>
<dbReference type="Proteomes" id="UP001172386">
    <property type="component" value="Unassembled WGS sequence"/>
</dbReference>